<evidence type="ECO:0000313" key="2">
    <source>
        <dbReference type="Proteomes" id="UP000887565"/>
    </source>
</evidence>
<evidence type="ECO:0000256" key="1">
    <source>
        <dbReference type="SAM" id="MobiDB-lite"/>
    </source>
</evidence>
<feature type="compositionally biased region" description="Basic and acidic residues" evidence="1">
    <location>
        <begin position="157"/>
        <end position="170"/>
    </location>
</feature>
<keyword evidence="2" id="KW-1185">Reference proteome</keyword>
<sequence length="170" mass="19883">MPSYHFEVQKHFTEALMVIQSKIQEAQEKYKQNYDKSRFNVNYKVGDMVWKESETVKRGQTKKLRPIFDGPYKIIKITYPIVMIENKSKHVGYETMHVNRTKLFNNQSDQPKAKPATMDQTMTYGLEPEDDSDTTDNDHITSINKPAGQSKASNGYDLRKDRHQTRTFDI</sequence>
<reference evidence="3" key="1">
    <citation type="submission" date="2022-11" db="UniProtKB">
        <authorList>
            <consortium name="WormBaseParasite"/>
        </authorList>
    </citation>
    <scope>IDENTIFICATION</scope>
</reference>
<organism evidence="2 3">
    <name type="scientific">Romanomermis culicivorax</name>
    <name type="common">Nematode worm</name>
    <dbReference type="NCBI Taxonomy" id="13658"/>
    <lineage>
        <taxon>Eukaryota</taxon>
        <taxon>Metazoa</taxon>
        <taxon>Ecdysozoa</taxon>
        <taxon>Nematoda</taxon>
        <taxon>Enoplea</taxon>
        <taxon>Dorylaimia</taxon>
        <taxon>Mermithida</taxon>
        <taxon>Mermithoidea</taxon>
        <taxon>Mermithidae</taxon>
        <taxon>Romanomermis</taxon>
    </lineage>
</organism>
<proteinExistence type="predicted"/>
<evidence type="ECO:0000313" key="3">
    <source>
        <dbReference type="WBParaSite" id="nRc.2.0.1.t08108-RA"/>
    </source>
</evidence>
<feature type="region of interest" description="Disordered" evidence="1">
    <location>
        <begin position="124"/>
        <end position="170"/>
    </location>
</feature>
<dbReference type="Proteomes" id="UP000887565">
    <property type="component" value="Unplaced"/>
</dbReference>
<name>A0A915I1U4_ROMCU</name>
<accession>A0A915I1U4</accession>
<dbReference type="WBParaSite" id="nRc.2.0.1.t08108-RA">
    <property type="protein sequence ID" value="nRc.2.0.1.t08108-RA"/>
    <property type="gene ID" value="nRc.2.0.1.g08108"/>
</dbReference>
<dbReference type="AlphaFoldDB" id="A0A915I1U4"/>
<protein>
    <submittedName>
        <fullName evidence="3">Uncharacterized protein</fullName>
    </submittedName>
</protein>